<protein>
    <submittedName>
        <fullName evidence="2">Thiamine phosphate synthase</fullName>
    </submittedName>
</protein>
<comment type="caution">
    <text evidence="2">The sequence shown here is derived from an EMBL/GenBank/DDBJ whole genome shotgun (WGS) entry which is preliminary data.</text>
</comment>
<evidence type="ECO:0000313" key="2">
    <source>
        <dbReference type="EMBL" id="OYX58256.1"/>
    </source>
</evidence>
<sequence length="216" mass="22268">MDVPDMTEDGARLWAVAQALARDADIVRSGGRSRVPPMLLFTDPERTPRPWEIAARMPAGSGVVYRSFGAADAIQTAERLRIATRERGMSLLIGLDAGLADRVDADGLHLPERAISAAYALSGRRPDWILTGAVHSVQAALAARDLDAVVLSPIFPAGGESSGKPSLGRNSLVCASEGRTRVIALGGITAGNADGLQGSGVYGLAAIGGIAGPFGS</sequence>
<dbReference type="InterPro" id="IPR013785">
    <property type="entry name" value="Aldolase_TIM"/>
</dbReference>
<name>A0A258HN02_9CAUL</name>
<dbReference type="EMBL" id="NCEQ01000003">
    <property type="protein sequence ID" value="OYX58256.1"/>
    <property type="molecule type" value="Genomic_DNA"/>
</dbReference>
<dbReference type="SUPFAM" id="SSF51391">
    <property type="entry name" value="Thiamin phosphate synthase"/>
    <property type="match status" value="1"/>
</dbReference>
<dbReference type="Pfam" id="PF02581">
    <property type="entry name" value="TMP-TENI"/>
    <property type="match status" value="1"/>
</dbReference>
<proteinExistence type="predicted"/>
<organism evidence="2 3">
    <name type="scientific">Brevundimonas subvibrioides</name>
    <dbReference type="NCBI Taxonomy" id="74313"/>
    <lineage>
        <taxon>Bacteria</taxon>
        <taxon>Pseudomonadati</taxon>
        <taxon>Pseudomonadota</taxon>
        <taxon>Alphaproteobacteria</taxon>
        <taxon>Caulobacterales</taxon>
        <taxon>Caulobacteraceae</taxon>
        <taxon>Brevundimonas</taxon>
    </lineage>
</organism>
<accession>A0A258HN02</accession>
<feature type="domain" description="Thiamine phosphate synthase/TenI" evidence="1">
    <location>
        <begin position="68"/>
        <end position="210"/>
    </location>
</feature>
<dbReference type="Gene3D" id="3.20.20.70">
    <property type="entry name" value="Aldolase class I"/>
    <property type="match status" value="1"/>
</dbReference>
<dbReference type="Proteomes" id="UP000216147">
    <property type="component" value="Unassembled WGS sequence"/>
</dbReference>
<dbReference type="InterPro" id="IPR022998">
    <property type="entry name" value="ThiamineP_synth_TenI"/>
</dbReference>
<evidence type="ECO:0000259" key="1">
    <source>
        <dbReference type="Pfam" id="PF02581"/>
    </source>
</evidence>
<dbReference type="InterPro" id="IPR036206">
    <property type="entry name" value="ThiamineP_synth_sf"/>
</dbReference>
<dbReference type="AlphaFoldDB" id="A0A258HN02"/>
<gene>
    <name evidence="2" type="ORF">B7Y86_04465</name>
</gene>
<reference evidence="2 3" key="1">
    <citation type="submission" date="2017-03" db="EMBL/GenBank/DDBJ databases">
        <title>Lifting the veil on microbial sulfur biogeochemistry in mining wastewaters.</title>
        <authorList>
            <person name="Kantor R.S."/>
            <person name="Colenbrander Nelson T."/>
            <person name="Marshall S."/>
            <person name="Bennett D."/>
            <person name="Apte S."/>
            <person name="Camacho D."/>
            <person name="Thomas B.C."/>
            <person name="Warren L.A."/>
            <person name="Banfield J.F."/>
        </authorList>
    </citation>
    <scope>NUCLEOTIDE SEQUENCE [LARGE SCALE GENOMIC DNA]</scope>
    <source>
        <strain evidence="2">32-68-21</strain>
    </source>
</reference>
<evidence type="ECO:0000313" key="3">
    <source>
        <dbReference type="Proteomes" id="UP000216147"/>
    </source>
</evidence>
<dbReference type="GO" id="GO:0009228">
    <property type="term" value="P:thiamine biosynthetic process"/>
    <property type="evidence" value="ECO:0007669"/>
    <property type="project" value="UniProtKB-KW"/>
</dbReference>
<dbReference type="CDD" id="cd00564">
    <property type="entry name" value="TMP_TenI"/>
    <property type="match status" value="1"/>
</dbReference>